<gene>
    <name evidence="2" type="ORF">H2200_003536</name>
</gene>
<organism evidence="2 3">
    <name type="scientific">Cladophialophora chaetospira</name>
    <dbReference type="NCBI Taxonomy" id="386627"/>
    <lineage>
        <taxon>Eukaryota</taxon>
        <taxon>Fungi</taxon>
        <taxon>Dikarya</taxon>
        <taxon>Ascomycota</taxon>
        <taxon>Pezizomycotina</taxon>
        <taxon>Eurotiomycetes</taxon>
        <taxon>Chaetothyriomycetidae</taxon>
        <taxon>Chaetothyriales</taxon>
        <taxon>Herpotrichiellaceae</taxon>
        <taxon>Cladophialophora</taxon>
    </lineage>
</organism>
<name>A0AA39CLH8_9EURO</name>
<feature type="compositionally biased region" description="Basic and acidic residues" evidence="1">
    <location>
        <begin position="148"/>
        <end position="162"/>
    </location>
</feature>
<feature type="compositionally biased region" description="Basic and acidic residues" evidence="1">
    <location>
        <begin position="365"/>
        <end position="380"/>
    </location>
</feature>
<sequence length="667" mass="74230">MDITHRRNLTAAIPSPLLRNSNRFEDLGTFDEEECRFFLREVGERIVPVYPFSFGMEEVYSLILERYGYAGLPDATSVLQDLLESDGTAAGFGDDGDVWRSWRHSWRHRNVDGLNPFIPKVGSFILQPPTLPHVRKIKALNFIRKTEERERRHQARRVDAASKRRALYEISPNQNRVSSAPAASNFKSQDSEDENSYRLPATTYSLPKTRTVLPSAGDIPASGQAVVGQPSTARDPDTAQRPSKFSSQQEFAEVDPFLLDPDIDPSLFITFEMLEGNQHSPSLRGGDGDTIVLQQVSSHGSPTTNKQTNAPDSSPLPRIRTSPLRIFSSGTPSPESRARPDTRIPSSRVMSEPLHAFFREDKLDSVEREKSAERPHKLSDSLKPFARRTPGDNSERSKRIRADNRQVRILDGVILNHKVRKRLSSPPHTAAKFESRIDEKKKSVVRRSLTPVWQKRDSSRSSWIEIMRNFFRTEASPSQVAKQSKRESSNFTQPVATPSLAPRSSDTSNNKTHIAAQEPSSNSLGLDGTFDIPAFTIAPSTFVAAPKSLLTKMLRSSGVDQKPLPPNPPKIMRALSAQPAFPASHQSHQNNPAASQGTTSVGGSYNLGGLADHAMARRGFLDPHRFPPVAQDIQDRLGHPADPSKTLNPRISYVLLSKLERNTNNEV</sequence>
<dbReference type="EMBL" id="JAPDRK010000004">
    <property type="protein sequence ID" value="KAJ9613594.1"/>
    <property type="molecule type" value="Genomic_DNA"/>
</dbReference>
<keyword evidence="3" id="KW-1185">Reference proteome</keyword>
<feature type="region of interest" description="Disordered" evidence="1">
    <location>
        <begin position="582"/>
        <end position="601"/>
    </location>
</feature>
<feature type="region of interest" description="Disordered" evidence="1">
    <location>
        <begin position="148"/>
        <end position="250"/>
    </location>
</feature>
<feature type="compositionally biased region" description="Basic and acidic residues" evidence="1">
    <location>
        <begin position="389"/>
        <end position="402"/>
    </location>
</feature>
<feature type="compositionally biased region" description="Polar residues" evidence="1">
    <location>
        <begin position="297"/>
        <end position="312"/>
    </location>
</feature>
<feature type="region of interest" description="Disordered" evidence="1">
    <location>
        <begin position="365"/>
        <end position="402"/>
    </location>
</feature>
<feature type="region of interest" description="Disordered" evidence="1">
    <location>
        <begin position="297"/>
        <end position="352"/>
    </location>
</feature>
<protein>
    <submittedName>
        <fullName evidence="2">Uncharacterized protein</fullName>
    </submittedName>
</protein>
<evidence type="ECO:0000313" key="3">
    <source>
        <dbReference type="Proteomes" id="UP001172673"/>
    </source>
</evidence>
<feature type="region of interest" description="Disordered" evidence="1">
    <location>
        <begin position="475"/>
        <end position="525"/>
    </location>
</feature>
<accession>A0AA39CLH8</accession>
<feature type="compositionally biased region" description="Polar residues" evidence="1">
    <location>
        <begin position="489"/>
        <end position="524"/>
    </location>
</feature>
<reference evidence="2" key="1">
    <citation type="submission" date="2022-10" db="EMBL/GenBank/DDBJ databases">
        <title>Culturing micro-colonial fungi from biological soil crusts in the Mojave desert and describing Neophaeococcomyces mojavensis, and introducing the new genera and species Taxawa tesnikishii.</title>
        <authorList>
            <person name="Kurbessoian T."/>
            <person name="Stajich J.E."/>
        </authorList>
    </citation>
    <scope>NUCLEOTIDE SEQUENCE</scope>
    <source>
        <strain evidence="2">TK_41</strain>
    </source>
</reference>
<dbReference type="Proteomes" id="UP001172673">
    <property type="component" value="Unassembled WGS sequence"/>
</dbReference>
<feature type="compositionally biased region" description="Polar residues" evidence="1">
    <location>
        <begin position="171"/>
        <end position="188"/>
    </location>
</feature>
<evidence type="ECO:0000313" key="2">
    <source>
        <dbReference type="EMBL" id="KAJ9613594.1"/>
    </source>
</evidence>
<proteinExistence type="predicted"/>
<comment type="caution">
    <text evidence="2">The sequence shown here is derived from an EMBL/GenBank/DDBJ whole genome shotgun (WGS) entry which is preliminary data.</text>
</comment>
<feature type="compositionally biased region" description="Polar residues" evidence="1">
    <location>
        <begin position="240"/>
        <end position="250"/>
    </location>
</feature>
<feature type="compositionally biased region" description="Polar residues" evidence="1">
    <location>
        <begin position="584"/>
        <end position="601"/>
    </location>
</feature>
<dbReference type="AlphaFoldDB" id="A0AA39CLH8"/>
<evidence type="ECO:0000256" key="1">
    <source>
        <dbReference type="SAM" id="MobiDB-lite"/>
    </source>
</evidence>